<accession>A0ABY0HN57</accession>
<name>A0ABY0HN57_CITAM</name>
<protein>
    <submittedName>
        <fullName evidence="1">Uncharacterized protein</fullName>
    </submittedName>
</protein>
<proteinExistence type="predicted"/>
<evidence type="ECO:0000313" key="1">
    <source>
        <dbReference type="EMBL" id="RYT40661.1"/>
    </source>
</evidence>
<gene>
    <name evidence="1" type="ORF">EAJ18_22365</name>
</gene>
<keyword evidence="2" id="KW-1185">Reference proteome</keyword>
<organism evidence="1 2">
    <name type="scientific">Citrobacter amalonaticus</name>
    <dbReference type="NCBI Taxonomy" id="35703"/>
    <lineage>
        <taxon>Bacteria</taxon>
        <taxon>Pseudomonadati</taxon>
        <taxon>Pseudomonadota</taxon>
        <taxon>Gammaproteobacteria</taxon>
        <taxon>Enterobacterales</taxon>
        <taxon>Enterobacteriaceae</taxon>
        <taxon>Citrobacter</taxon>
    </lineage>
</organism>
<reference evidence="1 2" key="1">
    <citation type="journal article" date="2019" name="Science, e1252229">
        <title>Invertible promoters mediate bacterial phase variation, antibiotic resistance, and host adaptation in the gut.</title>
        <authorList>
            <person name="Jiang X."/>
            <person name="Hall A.B."/>
            <person name="Arthur T.D."/>
            <person name="Plichta D.R."/>
            <person name="Covington C.T."/>
            <person name="Poyet M."/>
            <person name="Crothers J."/>
            <person name="Moses P.L."/>
            <person name="Tolonen A.C."/>
            <person name="Vlamakis H."/>
            <person name="Alm E.J."/>
            <person name="Xavier R.J."/>
        </authorList>
    </citation>
    <scope>NUCLEOTIDE SEQUENCE [LARGE SCALE GENOMIC DNA]</scope>
    <source>
        <strain evidence="2">ca_0067</strain>
    </source>
</reference>
<evidence type="ECO:0000313" key="2">
    <source>
        <dbReference type="Proteomes" id="UP000292985"/>
    </source>
</evidence>
<sequence length="69" mass="7273">MQAFGNAAGKTIVPDVDELESDDAWIISALCSPKNNTGIFATREFDVISSVAASIFAASPKPTFPVNNN</sequence>
<dbReference type="Proteomes" id="UP000292985">
    <property type="component" value="Unassembled WGS sequence"/>
</dbReference>
<dbReference type="EMBL" id="RCYA01000016">
    <property type="protein sequence ID" value="RYT40661.1"/>
    <property type="molecule type" value="Genomic_DNA"/>
</dbReference>
<comment type="caution">
    <text evidence="1">The sequence shown here is derived from an EMBL/GenBank/DDBJ whole genome shotgun (WGS) entry which is preliminary data.</text>
</comment>